<feature type="region of interest" description="Disordered" evidence="1">
    <location>
        <begin position="718"/>
        <end position="799"/>
    </location>
</feature>
<keyword evidence="3" id="KW-1185">Reference proteome</keyword>
<feature type="compositionally biased region" description="Basic residues" evidence="1">
    <location>
        <begin position="784"/>
        <end position="797"/>
    </location>
</feature>
<feature type="region of interest" description="Disordered" evidence="1">
    <location>
        <begin position="398"/>
        <end position="418"/>
    </location>
</feature>
<organism evidence="2 3">
    <name type="scientific">Mycena belliarum</name>
    <dbReference type="NCBI Taxonomy" id="1033014"/>
    <lineage>
        <taxon>Eukaryota</taxon>
        <taxon>Fungi</taxon>
        <taxon>Dikarya</taxon>
        <taxon>Basidiomycota</taxon>
        <taxon>Agaricomycotina</taxon>
        <taxon>Agaricomycetes</taxon>
        <taxon>Agaricomycetidae</taxon>
        <taxon>Agaricales</taxon>
        <taxon>Marasmiineae</taxon>
        <taxon>Mycenaceae</taxon>
        <taxon>Mycena</taxon>
    </lineage>
</organism>
<gene>
    <name evidence="2" type="ORF">B0H15DRAFT_995772</name>
</gene>
<dbReference type="AlphaFoldDB" id="A0AAD6XUT4"/>
<feature type="region of interest" description="Disordered" evidence="1">
    <location>
        <begin position="212"/>
        <end position="261"/>
    </location>
</feature>
<feature type="region of interest" description="Disordered" evidence="1">
    <location>
        <begin position="603"/>
        <end position="636"/>
    </location>
</feature>
<feature type="region of interest" description="Disordered" evidence="1">
    <location>
        <begin position="85"/>
        <end position="123"/>
    </location>
</feature>
<feature type="region of interest" description="Disordered" evidence="1">
    <location>
        <begin position="502"/>
        <end position="544"/>
    </location>
</feature>
<evidence type="ECO:0000313" key="3">
    <source>
        <dbReference type="Proteomes" id="UP001222325"/>
    </source>
</evidence>
<protein>
    <submittedName>
        <fullName evidence="2">Uncharacterized protein</fullName>
    </submittedName>
</protein>
<feature type="compositionally biased region" description="Low complexity" evidence="1">
    <location>
        <begin position="623"/>
        <end position="636"/>
    </location>
</feature>
<evidence type="ECO:0000313" key="2">
    <source>
        <dbReference type="EMBL" id="KAJ7100983.1"/>
    </source>
</evidence>
<comment type="caution">
    <text evidence="2">The sequence shown here is derived from an EMBL/GenBank/DDBJ whole genome shotgun (WGS) entry which is preliminary data.</text>
</comment>
<sequence length="875" mass="94847">MALEASRCVRMPTALANVPPAPSAAPILTGRCSRRTSPALDPSHLSPTLARCPRPLRLVPRALAIVSIVGRTHVQARSLPSRTLTPSLCSPTLPRPRPVVVSPARTRVSRRRRPLSTSLLPRPARSSNDLRLAHAPRLLAFRWTNVAQQSPASPGTVQVHIDVCATRSSFDDAVTSTPAASTTVRTPCRAHRLARESAPEVRARYHRRSGYRYPLTSLRAPHGSGVRNPASASPRVRPRPRPDLRPPSPALHPRSAPHGCRADAACTNEVEGQALPARATGEMVGGMRATLYTDLAAADVEAGGEQDIRDEAPAHDAGDVEAAPARRFRCRRGAWTPHSCSPRRRLLASIERARRMVRNTPFRTAMRAPCSARSPPATPRPGVRAMLLVVTWRPPARSKAAPAANASAPAGPPMRKSFRRATCVPPVTRTMPRIRANAGVPHVVAASSSSQVHAALHVPAFASAPPCARESTAPDAPPVSLLRAQIPVNLRTRFPALESALRPADVRSRPPRRASYRPSLSVARTRPTPARASSARSPLLPATPRAYCRPRLPDNLLGTRCPRRLRPRPSARAPVRLRCRPSLCFLARNSRILSPAPIRSHVPVPSRLNASRGCRGRRRPRSLRPTPSQRRTSPLPRLRCARDYLLRCTTSKRCPSPQIRLASARGLRATASSPSAPPLIATPVPDALGVSAGASLHARKSAFTPLSPPVVSPLALRGTVSKSTASRDPLDSRGTSPALAGRRAVNARAPPHPSQRRRRFYRARIIPTVPNPPPPLRQNAPHSRLVHAGHSPRRGRPCKSLLHTPSAFCRLRSPRPLTDASPHAALARFAASASPQLPARPRNPDKPRGENEEYFLALTAAIPCFPAQIWWYVSR</sequence>
<accession>A0AAD6XUT4</accession>
<name>A0AAD6XUT4_9AGAR</name>
<feature type="compositionally biased region" description="Low complexity" evidence="1">
    <location>
        <begin position="398"/>
        <end position="409"/>
    </location>
</feature>
<proteinExistence type="predicted"/>
<dbReference type="Proteomes" id="UP001222325">
    <property type="component" value="Unassembled WGS sequence"/>
</dbReference>
<dbReference type="EMBL" id="JARJCN010000005">
    <property type="protein sequence ID" value="KAJ7100983.1"/>
    <property type="molecule type" value="Genomic_DNA"/>
</dbReference>
<evidence type="ECO:0000256" key="1">
    <source>
        <dbReference type="SAM" id="MobiDB-lite"/>
    </source>
</evidence>
<reference evidence="2" key="1">
    <citation type="submission" date="2023-03" db="EMBL/GenBank/DDBJ databases">
        <title>Massive genome expansion in bonnet fungi (Mycena s.s.) driven by repeated elements and novel gene families across ecological guilds.</title>
        <authorList>
            <consortium name="Lawrence Berkeley National Laboratory"/>
            <person name="Harder C.B."/>
            <person name="Miyauchi S."/>
            <person name="Viragh M."/>
            <person name="Kuo A."/>
            <person name="Thoen E."/>
            <person name="Andreopoulos B."/>
            <person name="Lu D."/>
            <person name="Skrede I."/>
            <person name="Drula E."/>
            <person name="Henrissat B."/>
            <person name="Morin E."/>
            <person name="Kohler A."/>
            <person name="Barry K."/>
            <person name="LaButti K."/>
            <person name="Morin E."/>
            <person name="Salamov A."/>
            <person name="Lipzen A."/>
            <person name="Mereny Z."/>
            <person name="Hegedus B."/>
            <person name="Baldrian P."/>
            <person name="Stursova M."/>
            <person name="Weitz H."/>
            <person name="Taylor A."/>
            <person name="Grigoriev I.V."/>
            <person name="Nagy L.G."/>
            <person name="Martin F."/>
            <person name="Kauserud H."/>
        </authorList>
    </citation>
    <scope>NUCLEOTIDE SEQUENCE</scope>
    <source>
        <strain evidence="2">CBHHK173m</strain>
    </source>
</reference>